<evidence type="ECO:0000313" key="3">
    <source>
        <dbReference type="Proteomes" id="UP000041254"/>
    </source>
</evidence>
<dbReference type="VEuPathDB" id="CryptoDB:Vbra_17010"/>
<sequence>MDEISRLRQQLHDEEHARRVMEEEVYKLVEDVVAKVRHEIALERQEREATEETLLRLLEETCTKLNDAAQIE</sequence>
<dbReference type="InterPro" id="IPR038835">
    <property type="entry name" value="Giardin_beta-like"/>
</dbReference>
<evidence type="ECO:0000256" key="1">
    <source>
        <dbReference type="SAM" id="Coils"/>
    </source>
</evidence>
<feature type="coiled-coil region" evidence="1">
    <location>
        <begin position="4"/>
        <end position="60"/>
    </location>
</feature>
<dbReference type="PANTHER" id="PTHR37027:SF2">
    <property type="entry name" value="CHROMOSOME UNDETERMINED SCAFFOLD_148, WHOLE GENOME SHOTGUN SEQUENCE"/>
    <property type="match status" value="1"/>
</dbReference>
<reference evidence="2 3" key="1">
    <citation type="submission" date="2014-11" db="EMBL/GenBank/DDBJ databases">
        <authorList>
            <person name="Zhu J."/>
            <person name="Qi W."/>
            <person name="Song R."/>
        </authorList>
    </citation>
    <scope>NUCLEOTIDE SEQUENCE [LARGE SCALE GENOMIC DNA]</scope>
</reference>
<gene>
    <name evidence="2" type="ORF">Vbra_17010</name>
</gene>
<keyword evidence="3" id="KW-1185">Reference proteome</keyword>
<accession>A0A0G4G528</accession>
<dbReference type="Proteomes" id="UP000041254">
    <property type="component" value="Unassembled WGS sequence"/>
</dbReference>
<organism evidence="2 3">
    <name type="scientific">Vitrella brassicaformis (strain CCMP3155)</name>
    <dbReference type="NCBI Taxonomy" id="1169540"/>
    <lineage>
        <taxon>Eukaryota</taxon>
        <taxon>Sar</taxon>
        <taxon>Alveolata</taxon>
        <taxon>Colpodellida</taxon>
        <taxon>Vitrellaceae</taxon>
        <taxon>Vitrella</taxon>
    </lineage>
</organism>
<dbReference type="PANTHER" id="PTHR37027">
    <property type="entry name" value="KDE4"/>
    <property type="match status" value="1"/>
</dbReference>
<dbReference type="InParanoid" id="A0A0G4G528"/>
<name>A0A0G4G528_VITBC</name>
<dbReference type="AlphaFoldDB" id="A0A0G4G528"/>
<protein>
    <submittedName>
        <fullName evidence="2">Uncharacterized protein</fullName>
    </submittedName>
</protein>
<dbReference type="OrthoDB" id="298686at2759"/>
<dbReference type="EMBL" id="CDMY01000562">
    <property type="protein sequence ID" value="CEM23207.1"/>
    <property type="molecule type" value="Genomic_DNA"/>
</dbReference>
<evidence type="ECO:0000313" key="2">
    <source>
        <dbReference type="EMBL" id="CEM23207.1"/>
    </source>
</evidence>
<keyword evidence="1" id="KW-0175">Coiled coil</keyword>
<proteinExistence type="predicted"/>